<keyword evidence="1" id="KW-0812">Transmembrane</keyword>
<comment type="caution">
    <text evidence="2">The sequence shown here is derived from an EMBL/GenBank/DDBJ whole genome shotgun (WGS) entry which is preliminary data.</text>
</comment>
<keyword evidence="3" id="KW-1185">Reference proteome</keyword>
<dbReference type="AlphaFoldDB" id="A0A1J6VV06"/>
<evidence type="ECO:0000313" key="2">
    <source>
        <dbReference type="EMBL" id="OIU69622.1"/>
    </source>
</evidence>
<reference evidence="2 3" key="1">
    <citation type="submission" date="2016-09" db="EMBL/GenBank/DDBJ databases">
        <title>Bacillus aquimaris SAMM genome sequence reveals colonization and biosurfactant production capacities.</title>
        <authorList>
            <person name="Waghmode S.R."/>
            <person name="Suryavanshi M.V."/>
        </authorList>
    </citation>
    <scope>NUCLEOTIDE SEQUENCE [LARGE SCALE GENOMIC DNA]</scope>
    <source>
        <strain evidence="2 3">SAMM</strain>
    </source>
</reference>
<feature type="transmembrane region" description="Helical" evidence="1">
    <location>
        <begin position="42"/>
        <end position="60"/>
    </location>
</feature>
<organism evidence="2 3">
    <name type="scientific">Rossellomorea aquimaris</name>
    <dbReference type="NCBI Taxonomy" id="189382"/>
    <lineage>
        <taxon>Bacteria</taxon>
        <taxon>Bacillati</taxon>
        <taxon>Bacillota</taxon>
        <taxon>Bacilli</taxon>
        <taxon>Bacillales</taxon>
        <taxon>Bacillaceae</taxon>
        <taxon>Rossellomorea</taxon>
    </lineage>
</organism>
<dbReference type="Proteomes" id="UP000182062">
    <property type="component" value="Unassembled WGS sequence"/>
</dbReference>
<dbReference type="OrthoDB" id="9892943at2"/>
<evidence type="ECO:0000313" key="3">
    <source>
        <dbReference type="Proteomes" id="UP000182062"/>
    </source>
</evidence>
<sequence length="73" mass="8555">MDEWYRELKRAGTRTEFEINQAIKAEINQREVIEAYKKVTEMIMSILQILTLVLLFVEFLNQRTLIGHVSQGG</sequence>
<dbReference type="EMBL" id="MINN01000117">
    <property type="protein sequence ID" value="OIU69622.1"/>
    <property type="molecule type" value="Genomic_DNA"/>
</dbReference>
<gene>
    <name evidence="2" type="ORF">BHE18_01490</name>
</gene>
<dbReference type="RefSeq" id="WP_071619726.1">
    <property type="nucleotide sequence ID" value="NZ_MINN01000117.1"/>
</dbReference>
<protein>
    <submittedName>
        <fullName evidence="2">Uncharacterized protein</fullName>
    </submittedName>
</protein>
<accession>A0A1J6VV06</accession>
<proteinExistence type="predicted"/>
<evidence type="ECO:0000256" key="1">
    <source>
        <dbReference type="SAM" id="Phobius"/>
    </source>
</evidence>
<keyword evidence="1" id="KW-1133">Transmembrane helix</keyword>
<keyword evidence="1" id="KW-0472">Membrane</keyword>
<name>A0A1J6VV06_9BACI</name>